<evidence type="ECO:0000256" key="11">
    <source>
        <dbReference type="RuleBase" id="RU003357"/>
    </source>
</evidence>
<keyword evidence="7 10" id="KW-0472">Membrane</keyword>
<dbReference type="Gene3D" id="2.170.130.10">
    <property type="entry name" value="TonB-dependent receptor, plug domain"/>
    <property type="match status" value="1"/>
</dbReference>
<keyword evidence="9 10" id="KW-0998">Cell outer membrane</keyword>
<evidence type="ECO:0000259" key="13">
    <source>
        <dbReference type="Pfam" id="PF07715"/>
    </source>
</evidence>
<evidence type="ECO:0000256" key="4">
    <source>
        <dbReference type="ARBA" id="ARBA00022692"/>
    </source>
</evidence>
<gene>
    <name evidence="14" type="ORF">LS65_007490</name>
</gene>
<evidence type="ECO:0000256" key="8">
    <source>
        <dbReference type="ARBA" id="ARBA00023170"/>
    </source>
</evidence>
<accession>A0A4U8TJN2</accession>
<feature type="domain" description="TonB-dependent receptor-like beta-barrel" evidence="12">
    <location>
        <begin position="299"/>
        <end position="733"/>
    </location>
</feature>
<evidence type="ECO:0000256" key="10">
    <source>
        <dbReference type="PROSITE-ProRule" id="PRU01360"/>
    </source>
</evidence>
<evidence type="ECO:0000313" key="14">
    <source>
        <dbReference type="EMBL" id="TLE00527.1"/>
    </source>
</evidence>
<comment type="caution">
    <text evidence="14">The sequence shown here is derived from an EMBL/GenBank/DDBJ whole genome shotgun (WGS) entry which is preliminary data.</text>
</comment>
<dbReference type="PROSITE" id="PS52016">
    <property type="entry name" value="TONB_DEPENDENT_REC_3"/>
    <property type="match status" value="1"/>
</dbReference>
<evidence type="ECO:0000256" key="2">
    <source>
        <dbReference type="ARBA" id="ARBA00022448"/>
    </source>
</evidence>
<sequence>MCKIYAINIARGSLCKVGIIIAFGSMLVNVSFGKEDSVFAQSDIYPIHTLKHSIVTGSPLETDVVNIPGNISVIESKEIQKSPNTKISDILKKTAGVRIDNDVSFNPRPKIKIRGINYGTLLMLDGMILSDLEGENRIINQIFLEDIARVEIARGSYSSLYGTGAIGGVINFITAMPKDFESQAIVGYGTELAKNVADKNLFKFYGSVGNVFLDKRLRVKFNFGYKGSDGYSSFPTYFAKGDNTAQSDSNISGYYVDKAGQTIIGTGGDRDYNIYDTRFKLEYDISDTDAINAMVGFSSYDYRFKNFVSYLRDNNGNPTHLITSGGNSIDYFVGSGLGGIGRYSHLYGNLTYMHSFEDSILKVALSSMNLMSIWQDAAQGSANRYGGAGTTQDTDSSSNYLDIIYQTDVSNRHKLSLGAQFRYYTYTQEQRNMSNWLENSTRADTRRKFGNKAFVGSAYVNWEAQWLDNLATNLGGRYDYWRNFNGYMVNNLVTPHTSQDNIENYESIFSPKFSLSYAPIKALLIKSSIGTGFRMPTMRDMYQFTHASNYWALNPNLKKESALSFDIGAEIRTSYIIGSLYYFQLESKDMIYRSGGGSQADPWRYINAGKGRINGIELSALIPLWRDLSVETNYTLLMAKVLENTARPQSVGKQLVGVPKHMANIALNYLPNYGLYSSLWAYYAPAFYNDDANSKPLGNTYGYYESQFTFNAKIGYTWKMGLDTSLSFFNITNNRYYDFYRVAGASVYAEARYKF</sequence>
<dbReference type="GO" id="GO:0044718">
    <property type="term" value="P:siderophore transmembrane transport"/>
    <property type="evidence" value="ECO:0007669"/>
    <property type="project" value="TreeGrafter"/>
</dbReference>
<dbReference type="OrthoDB" id="5389752at2"/>
<reference evidence="14 15" key="1">
    <citation type="journal article" date="2014" name="Genome Announc.">
        <title>Draft genome sequences of eight enterohepatic helicobacter species isolated from both laboratory and wild rodents.</title>
        <authorList>
            <person name="Sheh A."/>
            <person name="Shen Z."/>
            <person name="Fox J.G."/>
        </authorList>
    </citation>
    <scope>NUCLEOTIDE SEQUENCE [LARGE SCALE GENOMIC DNA]</scope>
    <source>
        <strain evidence="14 15">MIT 01-6451</strain>
    </source>
</reference>
<dbReference type="PANTHER" id="PTHR30069:SF29">
    <property type="entry name" value="HEMOGLOBIN AND HEMOGLOBIN-HAPTOGLOBIN-BINDING PROTEIN 1-RELATED"/>
    <property type="match status" value="1"/>
</dbReference>
<dbReference type="EMBL" id="JRMQ02000011">
    <property type="protein sequence ID" value="TLE00527.1"/>
    <property type="molecule type" value="Genomic_DNA"/>
</dbReference>
<proteinExistence type="inferred from homology"/>
<dbReference type="Pfam" id="PF00593">
    <property type="entry name" value="TonB_dep_Rec_b-barrel"/>
    <property type="match status" value="1"/>
</dbReference>
<evidence type="ECO:0000256" key="3">
    <source>
        <dbReference type="ARBA" id="ARBA00022452"/>
    </source>
</evidence>
<keyword evidence="8 14" id="KW-0675">Receptor</keyword>
<keyword evidence="2 10" id="KW-0813">Transport</keyword>
<protein>
    <submittedName>
        <fullName evidence="14">TonB-dependent receptor</fullName>
    </submittedName>
</protein>
<evidence type="ECO:0000256" key="7">
    <source>
        <dbReference type="ARBA" id="ARBA00023136"/>
    </source>
</evidence>
<dbReference type="CDD" id="cd01347">
    <property type="entry name" value="ligand_gated_channel"/>
    <property type="match status" value="1"/>
</dbReference>
<evidence type="ECO:0000256" key="9">
    <source>
        <dbReference type="ARBA" id="ARBA00023237"/>
    </source>
</evidence>
<evidence type="ECO:0000313" key="15">
    <source>
        <dbReference type="Proteomes" id="UP000029707"/>
    </source>
</evidence>
<evidence type="ECO:0000256" key="1">
    <source>
        <dbReference type="ARBA" id="ARBA00004571"/>
    </source>
</evidence>
<evidence type="ECO:0000259" key="12">
    <source>
        <dbReference type="Pfam" id="PF00593"/>
    </source>
</evidence>
<evidence type="ECO:0000256" key="5">
    <source>
        <dbReference type="ARBA" id="ARBA00022729"/>
    </source>
</evidence>
<dbReference type="AlphaFoldDB" id="A0A4U8TJN2"/>
<keyword evidence="3 10" id="KW-1134">Transmembrane beta strand</keyword>
<feature type="domain" description="TonB-dependent receptor plug" evidence="13">
    <location>
        <begin position="65"/>
        <end position="169"/>
    </location>
</feature>
<dbReference type="PANTHER" id="PTHR30069">
    <property type="entry name" value="TONB-DEPENDENT OUTER MEMBRANE RECEPTOR"/>
    <property type="match status" value="1"/>
</dbReference>
<keyword evidence="4 10" id="KW-0812">Transmembrane</keyword>
<dbReference type="InterPro" id="IPR000531">
    <property type="entry name" value="Beta-barrel_TonB"/>
</dbReference>
<dbReference type="GO" id="GO:0009279">
    <property type="term" value="C:cell outer membrane"/>
    <property type="evidence" value="ECO:0007669"/>
    <property type="project" value="UniProtKB-SubCell"/>
</dbReference>
<organism evidence="14 15">
    <name type="scientific">Helicobacter japonicus</name>
    <dbReference type="NCBI Taxonomy" id="425400"/>
    <lineage>
        <taxon>Bacteria</taxon>
        <taxon>Pseudomonadati</taxon>
        <taxon>Campylobacterota</taxon>
        <taxon>Epsilonproteobacteria</taxon>
        <taxon>Campylobacterales</taxon>
        <taxon>Helicobacteraceae</taxon>
        <taxon>Helicobacter</taxon>
    </lineage>
</organism>
<dbReference type="InterPro" id="IPR012910">
    <property type="entry name" value="Plug_dom"/>
</dbReference>
<dbReference type="RefSeq" id="WP_138129823.1">
    <property type="nucleotide sequence ID" value="NZ_CAJUDB010000018.1"/>
</dbReference>
<keyword evidence="6 11" id="KW-0798">TonB box</keyword>
<dbReference type="SUPFAM" id="SSF56935">
    <property type="entry name" value="Porins"/>
    <property type="match status" value="1"/>
</dbReference>
<comment type="similarity">
    <text evidence="10 11">Belongs to the TonB-dependent receptor family.</text>
</comment>
<dbReference type="Proteomes" id="UP000029707">
    <property type="component" value="Unassembled WGS sequence"/>
</dbReference>
<keyword evidence="5" id="KW-0732">Signal</keyword>
<dbReference type="STRING" id="425400.LS65_08285"/>
<comment type="subcellular location">
    <subcellularLocation>
        <location evidence="1 10">Cell outer membrane</location>
        <topology evidence="1 10">Multi-pass membrane protein</topology>
    </subcellularLocation>
</comment>
<dbReference type="GO" id="GO:0015344">
    <property type="term" value="F:siderophore uptake transmembrane transporter activity"/>
    <property type="evidence" value="ECO:0007669"/>
    <property type="project" value="TreeGrafter"/>
</dbReference>
<keyword evidence="15" id="KW-1185">Reference proteome</keyword>
<dbReference type="Gene3D" id="2.40.170.20">
    <property type="entry name" value="TonB-dependent receptor, beta-barrel domain"/>
    <property type="match status" value="1"/>
</dbReference>
<dbReference type="InterPro" id="IPR037066">
    <property type="entry name" value="Plug_dom_sf"/>
</dbReference>
<dbReference type="InterPro" id="IPR036942">
    <property type="entry name" value="Beta-barrel_TonB_sf"/>
</dbReference>
<evidence type="ECO:0000256" key="6">
    <source>
        <dbReference type="ARBA" id="ARBA00023077"/>
    </source>
</evidence>
<dbReference type="Pfam" id="PF07715">
    <property type="entry name" value="Plug"/>
    <property type="match status" value="1"/>
</dbReference>
<name>A0A4U8TJN2_9HELI</name>
<dbReference type="InterPro" id="IPR039426">
    <property type="entry name" value="TonB-dep_rcpt-like"/>
</dbReference>